<evidence type="ECO:0008006" key="5">
    <source>
        <dbReference type="Google" id="ProtNLM"/>
    </source>
</evidence>
<dbReference type="Gene3D" id="1.10.10.60">
    <property type="entry name" value="Homeodomain-like"/>
    <property type="match status" value="2"/>
</dbReference>
<dbReference type="SUPFAM" id="SSF46689">
    <property type="entry name" value="Homeodomain-like"/>
    <property type="match status" value="1"/>
</dbReference>
<proteinExistence type="predicted"/>
<dbReference type="InterPro" id="IPR050560">
    <property type="entry name" value="MYB_TF"/>
</dbReference>
<dbReference type="InterPro" id="IPR001005">
    <property type="entry name" value="SANT/Myb"/>
</dbReference>
<gene>
    <name evidence="3" type="ORF">M9Y10_013719</name>
</gene>
<dbReference type="Pfam" id="PF13921">
    <property type="entry name" value="Myb_DNA-bind_6"/>
    <property type="match status" value="1"/>
</dbReference>
<feature type="domain" description="Myb-like" evidence="1">
    <location>
        <begin position="43"/>
        <end position="94"/>
    </location>
</feature>
<dbReference type="InterPro" id="IPR017930">
    <property type="entry name" value="Myb_dom"/>
</dbReference>
<feature type="domain" description="HTH myb-type" evidence="2">
    <location>
        <begin position="43"/>
        <end position="98"/>
    </location>
</feature>
<dbReference type="SMART" id="SM00717">
    <property type="entry name" value="SANT"/>
    <property type="match status" value="2"/>
</dbReference>
<dbReference type="InterPro" id="IPR009057">
    <property type="entry name" value="Homeodomain-like_sf"/>
</dbReference>
<feature type="domain" description="HTH myb-type" evidence="2">
    <location>
        <begin position="103"/>
        <end position="149"/>
    </location>
</feature>
<dbReference type="Proteomes" id="UP001470230">
    <property type="component" value="Unassembled WGS sequence"/>
</dbReference>
<dbReference type="CDD" id="cd00167">
    <property type="entry name" value="SANT"/>
    <property type="match status" value="2"/>
</dbReference>
<dbReference type="PANTHER" id="PTHR45614">
    <property type="entry name" value="MYB PROTEIN-RELATED"/>
    <property type="match status" value="1"/>
</dbReference>
<organism evidence="3 4">
    <name type="scientific">Tritrichomonas musculus</name>
    <dbReference type="NCBI Taxonomy" id="1915356"/>
    <lineage>
        <taxon>Eukaryota</taxon>
        <taxon>Metamonada</taxon>
        <taxon>Parabasalia</taxon>
        <taxon>Tritrichomonadida</taxon>
        <taxon>Tritrichomonadidae</taxon>
        <taxon>Tritrichomonas</taxon>
    </lineage>
</organism>
<dbReference type="PANTHER" id="PTHR45614:SF253">
    <property type="entry name" value="CHROMOSOME UNDETERMINED SCAFFOLD_38, WHOLE GENOME SHOTGUN SEQUENCE"/>
    <property type="match status" value="1"/>
</dbReference>
<protein>
    <recommendedName>
        <fullName evidence="5">Myb-like DNA-binding domain containing protein</fullName>
    </recommendedName>
</protein>
<accession>A0ABR2KXL2</accession>
<reference evidence="3 4" key="1">
    <citation type="submission" date="2024-04" db="EMBL/GenBank/DDBJ databases">
        <title>Tritrichomonas musculus Genome.</title>
        <authorList>
            <person name="Alves-Ferreira E."/>
            <person name="Grigg M."/>
            <person name="Lorenzi H."/>
            <person name="Galac M."/>
        </authorList>
    </citation>
    <scope>NUCLEOTIDE SEQUENCE [LARGE SCALE GENOMIC DNA]</scope>
    <source>
        <strain evidence="3 4">EAF2021</strain>
    </source>
</reference>
<evidence type="ECO:0000313" key="4">
    <source>
        <dbReference type="Proteomes" id="UP001470230"/>
    </source>
</evidence>
<sequence>MTSLLEPNGSNIMQPSNCHISQPPPIQFQFPLSSIPPKNKQSAKKAHKFKFTKEEDEQLYSLVQKYGENEWTLISKQMVNRNSRQCRERWKNYINPRLTTREWTEEEDFILLSKHQEIGAHWNLISKFFSNRSINSVRNRAVKLFKSISVQQNKRLNNIGMNYEINNENVQQSHINNCQSFPNEYDNNNSYNSNSLIENQNNSLSTPEQVIETHCSAESQSPLGLLSVNNNDINNNKKPDVTPHKKNLFDIFWDPVEEIDVFYPGIEY</sequence>
<evidence type="ECO:0000313" key="3">
    <source>
        <dbReference type="EMBL" id="KAK8895834.1"/>
    </source>
</evidence>
<comment type="caution">
    <text evidence="3">The sequence shown here is derived from an EMBL/GenBank/DDBJ whole genome shotgun (WGS) entry which is preliminary data.</text>
</comment>
<feature type="domain" description="Myb-like" evidence="1">
    <location>
        <begin position="95"/>
        <end position="145"/>
    </location>
</feature>
<dbReference type="PROSITE" id="PS51294">
    <property type="entry name" value="HTH_MYB"/>
    <property type="match status" value="2"/>
</dbReference>
<evidence type="ECO:0000259" key="1">
    <source>
        <dbReference type="PROSITE" id="PS50090"/>
    </source>
</evidence>
<dbReference type="EMBL" id="JAPFFF010000002">
    <property type="protein sequence ID" value="KAK8895834.1"/>
    <property type="molecule type" value="Genomic_DNA"/>
</dbReference>
<dbReference type="PROSITE" id="PS50090">
    <property type="entry name" value="MYB_LIKE"/>
    <property type="match status" value="2"/>
</dbReference>
<keyword evidence="4" id="KW-1185">Reference proteome</keyword>
<name>A0ABR2KXL2_9EUKA</name>
<evidence type="ECO:0000259" key="2">
    <source>
        <dbReference type="PROSITE" id="PS51294"/>
    </source>
</evidence>